<protein>
    <recommendedName>
        <fullName evidence="2">Peptide ABC transporter ATP-binding protein</fullName>
    </recommendedName>
</protein>
<name>A0A0F9BH77_9ZZZZ</name>
<proteinExistence type="predicted"/>
<dbReference type="AlphaFoldDB" id="A0A0F9BH77"/>
<dbReference type="EMBL" id="LAZR01049308">
    <property type="protein sequence ID" value="KKK89954.1"/>
    <property type="molecule type" value="Genomic_DNA"/>
</dbReference>
<evidence type="ECO:0000313" key="1">
    <source>
        <dbReference type="EMBL" id="KKK89954.1"/>
    </source>
</evidence>
<organism evidence="1">
    <name type="scientific">marine sediment metagenome</name>
    <dbReference type="NCBI Taxonomy" id="412755"/>
    <lineage>
        <taxon>unclassified sequences</taxon>
        <taxon>metagenomes</taxon>
        <taxon>ecological metagenomes</taxon>
    </lineage>
</organism>
<sequence>MSQIVVENLVKTFRVAERSPGLWGALKGVVHRRHRVVRALDGVSFAMDAG</sequence>
<reference evidence="1" key="1">
    <citation type="journal article" date="2015" name="Nature">
        <title>Complex archaea that bridge the gap between prokaryotes and eukaryotes.</title>
        <authorList>
            <person name="Spang A."/>
            <person name="Saw J.H."/>
            <person name="Jorgensen S.L."/>
            <person name="Zaremba-Niedzwiedzka K."/>
            <person name="Martijn J."/>
            <person name="Lind A.E."/>
            <person name="van Eijk R."/>
            <person name="Schleper C."/>
            <person name="Guy L."/>
            <person name="Ettema T.J."/>
        </authorList>
    </citation>
    <scope>NUCLEOTIDE SEQUENCE</scope>
</reference>
<feature type="non-terminal residue" evidence="1">
    <location>
        <position position="50"/>
    </location>
</feature>
<accession>A0A0F9BH77</accession>
<gene>
    <name evidence="1" type="ORF">LCGC14_2727920</name>
</gene>
<evidence type="ECO:0008006" key="2">
    <source>
        <dbReference type="Google" id="ProtNLM"/>
    </source>
</evidence>
<comment type="caution">
    <text evidence="1">The sequence shown here is derived from an EMBL/GenBank/DDBJ whole genome shotgun (WGS) entry which is preliminary data.</text>
</comment>